<feature type="transmembrane region" description="Helical" evidence="1">
    <location>
        <begin position="179"/>
        <end position="204"/>
    </location>
</feature>
<keyword evidence="1" id="KW-0472">Membrane</keyword>
<feature type="transmembrane region" description="Helical" evidence="1">
    <location>
        <begin position="335"/>
        <end position="356"/>
    </location>
</feature>
<dbReference type="VEuPathDB" id="MicrosporidiaDB:NEDG_00247"/>
<reference evidence="2 3" key="1">
    <citation type="submission" date="2016-02" db="EMBL/GenBank/DDBJ databases">
        <title>Discovery of a natural microsporidian pathogen with a broad tissue tropism in Caenorhabditis elegans.</title>
        <authorList>
            <person name="Luallen R.J."/>
            <person name="Reinke A.W."/>
            <person name="Tong L."/>
            <person name="Botts M.R."/>
            <person name="Felix M.-A."/>
            <person name="Troemel E.R."/>
        </authorList>
    </citation>
    <scope>NUCLEOTIDE SEQUENCE [LARGE SCALE GENOMIC DNA]</scope>
    <source>
        <strain evidence="2 3">JUm2807</strain>
    </source>
</reference>
<accession>A0A177EKY7</accession>
<dbReference type="EMBL" id="LTDL01000014">
    <property type="protein sequence ID" value="OAG31772.1"/>
    <property type="molecule type" value="Genomic_DNA"/>
</dbReference>
<keyword evidence="1" id="KW-0812">Transmembrane</keyword>
<evidence type="ECO:0000256" key="1">
    <source>
        <dbReference type="SAM" id="Phobius"/>
    </source>
</evidence>
<proteinExistence type="predicted"/>
<dbReference type="Proteomes" id="UP000185944">
    <property type="component" value="Unassembled WGS sequence"/>
</dbReference>
<dbReference type="AlphaFoldDB" id="A0A177EKY7"/>
<keyword evidence="1" id="KW-1133">Transmembrane helix</keyword>
<feature type="transmembrane region" description="Helical" evidence="1">
    <location>
        <begin position="292"/>
        <end position="314"/>
    </location>
</feature>
<dbReference type="RefSeq" id="XP_067545373.1">
    <property type="nucleotide sequence ID" value="XM_067687665.1"/>
</dbReference>
<evidence type="ECO:0000313" key="2">
    <source>
        <dbReference type="EMBL" id="OAG31772.1"/>
    </source>
</evidence>
<feature type="transmembrane region" description="Helical" evidence="1">
    <location>
        <begin position="224"/>
        <end position="246"/>
    </location>
</feature>
<gene>
    <name evidence="2" type="ORF">NEDG_00247</name>
</gene>
<keyword evidence="3" id="KW-1185">Reference proteome</keyword>
<feature type="transmembrane region" description="Helical" evidence="1">
    <location>
        <begin position="258"/>
        <end position="280"/>
    </location>
</feature>
<sequence>MKTAMKSTRAHGLLEVPESSTIPSYCKSILLEEKKSLVAFAAGLSAQTSSDALQLRMEVLEKVAAVNELSRTFSSLSPGASSACSAKDSEKDVWALKQTILLLTSVLAVLSRYVSTIASPDLGSACKSTASRTEAVKTVQREVMRLTPSARAISQTTDAFPIADAFTSSTIEREKQPSAVFVGAMATMAVGMPVSVLTLVSFFALSHFRSLILQVLDLAWYSKLVYRVFGYSLFLCIDALGVLGVHRMNYQYYRSASFVRYMGLTLCEYAAVAGSVFLVYKLTITSLERYFASRTAVLVCGGMYAFLSLCVVLLRSIASKRVGSSSRPVQLLGRTALWTTLLALVLMVALCVSVAVEVVRVFGFGCEATILPLARNHFIDFMNGQWI</sequence>
<protein>
    <recommendedName>
        <fullName evidence="4">Transmembrane protein</fullName>
    </recommendedName>
</protein>
<comment type="caution">
    <text evidence="2">The sequence shown here is derived from an EMBL/GenBank/DDBJ whole genome shotgun (WGS) entry which is preliminary data.</text>
</comment>
<dbReference type="GeneID" id="93646597"/>
<organism evidence="2 3">
    <name type="scientific">Nematocida displodere</name>
    <dbReference type="NCBI Taxonomy" id="1805483"/>
    <lineage>
        <taxon>Eukaryota</taxon>
        <taxon>Fungi</taxon>
        <taxon>Fungi incertae sedis</taxon>
        <taxon>Microsporidia</taxon>
        <taxon>Nematocida</taxon>
    </lineage>
</organism>
<evidence type="ECO:0008006" key="4">
    <source>
        <dbReference type="Google" id="ProtNLM"/>
    </source>
</evidence>
<evidence type="ECO:0000313" key="3">
    <source>
        <dbReference type="Proteomes" id="UP000185944"/>
    </source>
</evidence>
<name>A0A177EKY7_9MICR</name>